<keyword evidence="3 4" id="KW-0378">Hydrolase</keyword>
<gene>
    <name evidence="6" type="ORF">HZZ10_04415</name>
</gene>
<dbReference type="InterPro" id="IPR000086">
    <property type="entry name" value="NUDIX_hydrolase_dom"/>
</dbReference>
<feature type="domain" description="Nudix hydrolase" evidence="5">
    <location>
        <begin position="5"/>
        <end position="133"/>
    </location>
</feature>
<comment type="similarity">
    <text evidence="2 4">Belongs to the Nudix hydrolase family.</text>
</comment>
<accession>A0A853ESS0</accession>
<evidence type="ECO:0000256" key="1">
    <source>
        <dbReference type="ARBA" id="ARBA00001946"/>
    </source>
</evidence>
<dbReference type="InterPro" id="IPR020476">
    <property type="entry name" value="Nudix_hydrolase"/>
</dbReference>
<evidence type="ECO:0000259" key="5">
    <source>
        <dbReference type="PROSITE" id="PS51462"/>
    </source>
</evidence>
<comment type="caution">
    <text evidence="6">The sequence shown here is derived from an EMBL/GenBank/DDBJ whole genome shotgun (WGS) entry which is preliminary data.</text>
</comment>
<evidence type="ECO:0000256" key="4">
    <source>
        <dbReference type="RuleBase" id="RU003476"/>
    </source>
</evidence>
<dbReference type="PANTHER" id="PTHR43046">
    <property type="entry name" value="GDP-MANNOSE MANNOSYL HYDROLASE"/>
    <property type="match status" value="1"/>
</dbReference>
<reference evidence="6 7" key="1">
    <citation type="submission" date="2020-07" db="EMBL/GenBank/DDBJ databases">
        <title>MOT database genomes.</title>
        <authorList>
            <person name="Joseph S."/>
            <person name="Aduse-Opoku J."/>
            <person name="Hashim A."/>
            <person name="Wade W."/>
            <person name="Curtis M."/>
        </authorList>
    </citation>
    <scope>NUCLEOTIDE SEQUENCE [LARGE SCALE GENOMIC DNA]</scope>
    <source>
        <strain evidence="6 7">DSM 100099</strain>
    </source>
</reference>
<proteinExistence type="inferred from homology"/>
<name>A0A853ESS0_9MICO</name>
<dbReference type="InterPro" id="IPR020084">
    <property type="entry name" value="NUDIX_hydrolase_CS"/>
</dbReference>
<dbReference type="Proteomes" id="UP000561011">
    <property type="component" value="Unassembled WGS sequence"/>
</dbReference>
<evidence type="ECO:0000313" key="7">
    <source>
        <dbReference type="Proteomes" id="UP000561011"/>
    </source>
</evidence>
<protein>
    <submittedName>
        <fullName evidence="6">NUDIX hydrolase</fullName>
    </submittedName>
</protein>
<evidence type="ECO:0000256" key="3">
    <source>
        <dbReference type="ARBA" id="ARBA00022801"/>
    </source>
</evidence>
<dbReference type="InterPro" id="IPR015797">
    <property type="entry name" value="NUDIX_hydrolase-like_dom_sf"/>
</dbReference>
<organism evidence="6 7">
    <name type="scientific">Sanguibacter inulinus</name>
    <dbReference type="NCBI Taxonomy" id="60922"/>
    <lineage>
        <taxon>Bacteria</taxon>
        <taxon>Bacillati</taxon>
        <taxon>Actinomycetota</taxon>
        <taxon>Actinomycetes</taxon>
        <taxon>Micrococcales</taxon>
        <taxon>Sanguibacteraceae</taxon>
        <taxon>Sanguibacter</taxon>
    </lineage>
</organism>
<dbReference type="SUPFAM" id="SSF55811">
    <property type="entry name" value="Nudix"/>
    <property type="match status" value="1"/>
</dbReference>
<dbReference type="CDD" id="cd18882">
    <property type="entry name" value="NUDIX_Hydrolase"/>
    <property type="match status" value="1"/>
</dbReference>
<dbReference type="AlphaFoldDB" id="A0A853ESS0"/>
<dbReference type="PROSITE" id="PS00893">
    <property type="entry name" value="NUDIX_BOX"/>
    <property type="match status" value="1"/>
</dbReference>
<evidence type="ECO:0000256" key="2">
    <source>
        <dbReference type="ARBA" id="ARBA00005582"/>
    </source>
</evidence>
<dbReference type="Gene3D" id="3.90.79.10">
    <property type="entry name" value="Nucleoside Triphosphate Pyrophosphohydrolase"/>
    <property type="match status" value="1"/>
</dbReference>
<dbReference type="PROSITE" id="PS51462">
    <property type="entry name" value="NUDIX"/>
    <property type="match status" value="1"/>
</dbReference>
<sequence length="136" mass="14817">MSQALEGGGCQIILVAADGAVLLQLRDDKDWIPYPGMWAVPGGMLEPGESPPDCIVREVREELGVDLAPEVVVHLETVARSYGVEHTFTAPLDVPADEIVLTEGQRVDWFTPEQVAQMHLAYEDDDVLAAFFAARA</sequence>
<evidence type="ECO:0000313" key="6">
    <source>
        <dbReference type="EMBL" id="NYS92772.1"/>
    </source>
</evidence>
<dbReference type="Pfam" id="PF00293">
    <property type="entry name" value="NUDIX"/>
    <property type="match status" value="1"/>
</dbReference>
<dbReference type="RefSeq" id="WP_179912567.1">
    <property type="nucleotide sequence ID" value="NZ_JACBYE010000007.1"/>
</dbReference>
<dbReference type="PANTHER" id="PTHR43046:SF14">
    <property type="entry name" value="MUTT_NUDIX FAMILY PROTEIN"/>
    <property type="match status" value="1"/>
</dbReference>
<comment type="cofactor">
    <cofactor evidence="1">
        <name>Mg(2+)</name>
        <dbReference type="ChEBI" id="CHEBI:18420"/>
    </cofactor>
</comment>
<dbReference type="EMBL" id="JACBYE010000007">
    <property type="protein sequence ID" value="NYS92772.1"/>
    <property type="molecule type" value="Genomic_DNA"/>
</dbReference>
<dbReference type="PRINTS" id="PR00502">
    <property type="entry name" value="NUDIXFAMILY"/>
</dbReference>
<keyword evidence="7" id="KW-1185">Reference proteome</keyword>
<dbReference type="GO" id="GO:0016787">
    <property type="term" value="F:hydrolase activity"/>
    <property type="evidence" value="ECO:0007669"/>
    <property type="project" value="UniProtKB-KW"/>
</dbReference>